<sequence length="356" mass="39506">MKALHIHVGERARQHIATQGLRPQDIRVVPAAAGGPKGLMLTHLDQQIFGRWLPMGGHTVHLVGASIGAWRMATAAMPDPIRAFAELSHGYIHQHIEPEAGRTFPSAARITAGFTQTLQDFFGRDTAALLNHPRWRLHVLTSKGRQILRQNTPARTAAGFAGLALTNALSRKAVGLFLERHVFSSPGEPLPVPLRDLPTQHVALTEANFIPAMLASCSIPFMLEGVPHIPGARPGTHWDGGLVDYHVHWPYNQMKPGLVLYPHFQQQVVPGWLDKGLRWRHRATPALSNMVLLCPNPEWVRTLPGGKLPDRTDFKSLPPQQRMKVWTEAVVRSEQMAQEWQAWLDGGCPVDVLRAL</sequence>
<evidence type="ECO:0000313" key="1">
    <source>
        <dbReference type="EMBL" id="TDP84477.1"/>
    </source>
</evidence>
<dbReference type="Proteomes" id="UP000294593">
    <property type="component" value="Unassembled WGS sequence"/>
</dbReference>
<accession>A0A4R6RFB3</accession>
<dbReference type="EMBL" id="SNXW01000003">
    <property type="protein sequence ID" value="TDP84477.1"/>
    <property type="molecule type" value="Genomic_DNA"/>
</dbReference>
<dbReference type="OrthoDB" id="8586159at2"/>
<evidence type="ECO:0008006" key="3">
    <source>
        <dbReference type="Google" id="ProtNLM"/>
    </source>
</evidence>
<protein>
    <recommendedName>
        <fullName evidence="3">Patatin-like phospholipase</fullName>
    </recommendedName>
</protein>
<dbReference type="RefSeq" id="WP_133607511.1">
    <property type="nucleotide sequence ID" value="NZ_SNXW01000003.1"/>
</dbReference>
<organism evidence="1 2">
    <name type="scientific">Aquabacterium commune</name>
    <dbReference type="NCBI Taxonomy" id="70586"/>
    <lineage>
        <taxon>Bacteria</taxon>
        <taxon>Pseudomonadati</taxon>
        <taxon>Pseudomonadota</taxon>
        <taxon>Betaproteobacteria</taxon>
        <taxon>Burkholderiales</taxon>
        <taxon>Aquabacterium</taxon>
    </lineage>
</organism>
<comment type="caution">
    <text evidence="1">The sequence shown here is derived from an EMBL/GenBank/DDBJ whole genome shotgun (WGS) entry which is preliminary data.</text>
</comment>
<gene>
    <name evidence="1" type="ORF">EV672_10345</name>
</gene>
<reference evidence="1 2" key="1">
    <citation type="submission" date="2019-03" db="EMBL/GenBank/DDBJ databases">
        <title>Genomic Encyclopedia of Type Strains, Phase IV (KMG-IV): sequencing the most valuable type-strain genomes for metagenomic binning, comparative biology and taxonomic classification.</title>
        <authorList>
            <person name="Goeker M."/>
        </authorList>
    </citation>
    <scope>NUCLEOTIDE SEQUENCE [LARGE SCALE GENOMIC DNA]</scope>
    <source>
        <strain evidence="1 2">DSM 11901</strain>
    </source>
</reference>
<proteinExistence type="predicted"/>
<name>A0A4R6RFB3_9BURK</name>
<keyword evidence="2" id="KW-1185">Reference proteome</keyword>
<evidence type="ECO:0000313" key="2">
    <source>
        <dbReference type="Proteomes" id="UP000294593"/>
    </source>
</evidence>
<dbReference type="SUPFAM" id="SSF52151">
    <property type="entry name" value="FabD/lysophospholipase-like"/>
    <property type="match status" value="1"/>
</dbReference>
<dbReference type="AlphaFoldDB" id="A0A4R6RFB3"/>
<dbReference type="InterPro" id="IPR016035">
    <property type="entry name" value="Acyl_Trfase/lysoPLipase"/>
</dbReference>